<accession>A0A953HX97</accession>
<dbReference type="InterPro" id="IPR006665">
    <property type="entry name" value="OmpA-like"/>
</dbReference>
<gene>
    <name evidence="4" type="ORF">KUV50_09205</name>
</gene>
<sequence>MKTNLLLCLVLVIGLSMTSCVSKKKYTALQDQLEQEKKDCEQEIAALLAQKEDVDRRLIELNSQLSESKSQASNSQSRVKELQDEIDYLKRTNTNLLGRLEELSVLSRTGAESIKKSLNALDRQGKYIQDLNTTMRRKDSLNLVLVQKLKRSLSDVNDDDVNVEVKKGVVFISLSDKLLFRSGSTAITSEANSVLAKIAKIVNDHNDFDILVEGHTDNVPIATSCIKDNWDLSVLRATSIVRALQTEHDVNPKRMTAGGRSEYIEKASNGSSDGRALNRRTEIIVLPKLDQYFSLMAPE</sequence>
<feature type="domain" description="OmpA-like" evidence="3">
    <location>
        <begin position="167"/>
        <end position="289"/>
    </location>
</feature>
<dbReference type="GO" id="GO:0016020">
    <property type="term" value="C:membrane"/>
    <property type="evidence" value="ECO:0007669"/>
    <property type="project" value="UniProtKB-UniRule"/>
</dbReference>
<dbReference type="EMBL" id="JAHVHU010000008">
    <property type="protein sequence ID" value="MBY5958306.1"/>
    <property type="molecule type" value="Genomic_DNA"/>
</dbReference>
<dbReference type="CDD" id="cd07185">
    <property type="entry name" value="OmpA_C-like"/>
    <property type="match status" value="1"/>
</dbReference>
<keyword evidence="2" id="KW-0175">Coiled coil</keyword>
<dbReference type="InterPro" id="IPR050330">
    <property type="entry name" value="Bact_OuterMem_StrucFunc"/>
</dbReference>
<dbReference type="Pfam" id="PF00691">
    <property type="entry name" value="OmpA"/>
    <property type="match status" value="1"/>
</dbReference>
<dbReference type="InterPro" id="IPR036737">
    <property type="entry name" value="OmpA-like_sf"/>
</dbReference>
<evidence type="ECO:0000256" key="1">
    <source>
        <dbReference type="PROSITE-ProRule" id="PRU00473"/>
    </source>
</evidence>
<dbReference type="AlphaFoldDB" id="A0A953HX97"/>
<keyword evidence="1" id="KW-0472">Membrane</keyword>
<feature type="coiled-coil region" evidence="2">
    <location>
        <begin position="23"/>
        <end position="99"/>
    </location>
</feature>
<dbReference type="PROSITE" id="PS51257">
    <property type="entry name" value="PROKAR_LIPOPROTEIN"/>
    <property type="match status" value="1"/>
</dbReference>
<comment type="caution">
    <text evidence="4">The sequence shown here is derived from an EMBL/GenBank/DDBJ whole genome shotgun (WGS) entry which is preliminary data.</text>
</comment>
<organism evidence="4 5">
    <name type="scientific">Membranihabitans marinus</name>
    <dbReference type="NCBI Taxonomy" id="1227546"/>
    <lineage>
        <taxon>Bacteria</taxon>
        <taxon>Pseudomonadati</taxon>
        <taxon>Bacteroidota</taxon>
        <taxon>Saprospiria</taxon>
        <taxon>Saprospirales</taxon>
        <taxon>Saprospiraceae</taxon>
        <taxon>Membranihabitans</taxon>
    </lineage>
</organism>
<evidence type="ECO:0000313" key="5">
    <source>
        <dbReference type="Proteomes" id="UP000753961"/>
    </source>
</evidence>
<dbReference type="PANTHER" id="PTHR30329">
    <property type="entry name" value="STATOR ELEMENT OF FLAGELLAR MOTOR COMPLEX"/>
    <property type="match status" value="1"/>
</dbReference>
<evidence type="ECO:0000256" key="2">
    <source>
        <dbReference type="SAM" id="Coils"/>
    </source>
</evidence>
<dbReference type="SUPFAM" id="SSF103088">
    <property type="entry name" value="OmpA-like"/>
    <property type="match status" value="1"/>
</dbReference>
<keyword evidence="5" id="KW-1185">Reference proteome</keyword>
<protein>
    <submittedName>
        <fullName evidence="4">OmpA family protein</fullName>
    </submittedName>
</protein>
<dbReference type="Proteomes" id="UP000753961">
    <property type="component" value="Unassembled WGS sequence"/>
</dbReference>
<dbReference type="PANTHER" id="PTHR30329:SF21">
    <property type="entry name" value="LIPOPROTEIN YIAD-RELATED"/>
    <property type="match status" value="1"/>
</dbReference>
<dbReference type="Gene3D" id="3.30.1330.60">
    <property type="entry name" value="OmpA-like domain"/>
    <property type="match status" value="1"/>
</dbReference>
<reference evidence="4" key="1">
    <citation type="submission" date="2021-06" db="EMBL/GenBank/DDBJ databases">
        <title>44 bacteria genomes isolated from Dapeng, Shenzhen.</title>
        <authorList>
            <person name="Zheng W."/>
            <person name="Yu S."/>
            <person name="Huang Y."/>
        </authorList>
    </citation>
    <scope>NUCLEOTIDE SEQUENCE</scope>
    <source>
        <strain evidence="4">DP5N28-2</strain>
    </source>
</reference>
<proteinExistence type="predicted"/>
<evidence type="ECO:0000259" key="3">
    <source>
        <dbReference type="PROSITE" id="PS51123"/>
    </source>
</evidence>
<dbReference type="PROSITE" id="PS51123">
    <property type="entry name" value="OMPA_2"/>
    <property type="match status" value="1"/>
</dbReference>
<name>A0A953HX97_9BACT</name>
<evidence type="ECO:0000313" key="4">
    <source>
        <dbReference type="EMBL" id="MBY5958306.1"/>
    </source>
</evidence>